<comment type="catalytic activity">
    <reaction evidence="5">
        <text>GTP + H2O = GDP + phosphate + H(+)</text>
        <dbReference type="Rhea" id="RHEA:19669"/>
        <dbReference type="ChEBI" id="CHEBI:15377"/>
        <dbReference type="ChEBI" id="CHEBI:15378"/>
        <dbReference type="ChEBI" id="CHEBI:37565"/>
        <dbReference type="ChEBI" id="CHEBI:43474"/>
        <dbReference type="ChEBI" id="CHEBI:58189"/>
    </reaction>
    <physiologicalReaction direction="left-to-right" evidence="5">
        <dbReference type="Rhea" id="RHEA:19670"/>
    </physiologicalReaction>
</comment>
<proteinExistence type="inferred from homology"/>
<dbReference type="InterPro" id="IPR011629">
    <property type="entry name" value="CobW-like_C"/>
</dbReference>
<dbReference type="InterPro" id="IPR036627">
    <property type="entry name" value="CobW-likC_sf"/>
</dbReference>
<accession>A0AB39BU49</accession>
<dbReference type="InterPro" id="IPR051316">
    <property type="entry name" value="Zinc-reg_GTPase_activator"/>
</dbReference>
<keyword evidence="1" id="KW-0547">Nucleotide-binding</keyword>
<protein>
    <submittedName>
        <fullName evidence="8">GTP-binding protein</fullName>
    </submittedName>
</protein>
<name>A0AB39BU49_9BACI</name>
<organism evidence="8">
    <name type="scientific">Alkalihalophilus sp. As8PL</name>
    <dbReference type="NCBI Taxonomy" id="3237103"/>
    <lineage>
        <taxon>Bacteria</taxon>
        <taxon>Bacillati</taxon>
        <taxon>Bacillota</taxon>
        <taxon>Bacilli</taxon>
        <taxon>Bacillales</taxon>
        <taxon>Bacillaceae</taxon>
        <taxon>Alkalihalophilus</taxon>
    </lineage>
</organism>
<dbReference type="CDD" id="cd03112">
    <property type="entry name" value="CobW-like"/>
    <property type="match status" value="1"/>
</dbReference>
<evidence type="ECO:0000256" key="3">
    <source>
        <dbReference type="ARBA" id="ARBA00023186"/>
    </source>
</evidence>
<dbReference type="GO" id="GO:0016787">
    <property type="term" value="F:hydrolase activity"/>
    <property type="evidence" value="ECO:0007669"/>
    <property type="project" value="UniProtKB-KW"/>
</dbReference>
<evidence type="ECO:0000256" key="1">
    <source>
        <dbReference type="ARBA" id="ARBA00022741"/>
    </source>
</evidence>
<dbReference type="Gene3D" id="3.30.1220.10">
    <property type="entry name" value="CobW-like, C-terminal domain"/>
    <property type="match status" value="1"/>
</dbReference>
<gene>
    <name evidence="8" type="ORF">AB3N04_02855</name>
</gene>
<dbReference type="PANTHER" id="PTHR13748:SF62">
    <property type="entry name" value="COBW DOMAIN-CONTAINING PROTEIN"/>
    <property type="match status" value="1"/>
</dbReference>
<evidence type="ECO:0000313" key="8">
    <source>
        <dbReference type="EMBL" id="XDI37273.1"/>
    </source>
</evidence>
<dbReference type="GO" id="GO:0000166">
    <property type="term" value="F:nucleotide binding"/>
    <property type="evidence" value="ECO:0007669"/>
    <property type="project" value="UniProtKB-KW"/>
</dbReference>
<dbReference type="SUPFAM" id="SSF90002">
    <property type="entry name" value="Hypothetical protein YjiA, C-terminal domain"/>
    <property type="match status" value="1"/>
</dbReference>
<comment type="similarity">
    <text evidence="4">Belongs to the SIMIBI class G3E GTPase family. ZNG1 subfamily.</text>
</comment>
<dbReference type="InterPro" id="IPR027417">
    <property type="entry name" value="P-loop_NTPase"/>
</dbReference>
<feature type="domain" description="CobW/HypB/UreG nucleotide-binding" evidence="6">
    <location>
        <begin position="6"/>
        <end position="184"/>
    </location>
</feature>
<keyword evidence="3" id="KW-0143">Chaperone</keyword>
<dbReference type="Pfam" id="PF07683">
    <property type="entry name" value="CobW_C"/>
    <property type="match status" value="1"/>
</dbReference>
<dbReference type="Gene3D" id="3.40.50.300">
    <property type="entry name" value="P-loop containing nucleotide triphosphate hydrolases"/>
    <property type="match status" value="1"/>
</dbReference>
<dbReference type="SUPFAM" id="SSF52540">
    <property type="entry name" value="P-loop containing nucleoside triphosphate hydrolases"/>
    <property type="match status" value="1"/>
</dbReference>
<evidence type="ECO:0000259" key="7">
    <source>
        <dbReference type="Pfam" id="PF07683"/>
    </source>
</evidence>
<dbReference type="PANTHER" id="PTHR13748">
    <property type="entry name" value="COBW-RELATED"/>
    <property type="match status" value="1"/>
</dbReference>
<reference evidence="8" key="1">
    <citation type="submission" date="2024-07" db="EMBL/GenBank/DDBJ databases">
        <title>Identification and characteristics of an arsenic-resistant bacterial isolate, which belongs to a novel species.</title>
        <authorList>
            <person name="Juszczyk A."/>
            <person name="Kowalczyk A."/>
            <person name="Was K."/>
            <person name="Kosowicz W."/>
            <person name="Budzyn A."/>
            <person name="Latowski D."/>
        </authorList>
    </citation>
    <scope>NUCLEOTIDE SEQUENCE</scope>
    <source>
        <strain evidence="8">As8PL</strain>
    </source>
</reference>
<sequence>MNKQIPAYVLTGFLGSGKTTVLLKMIEIAKAKRMQPIIVMNELGETNVERHLFKDIEMVELLNGCICCTIQDDMRSELEQILHTENKGDILFIEGTGVANPEEIIEALTHPQLIDRVKLQSVISVIDASKYLDYQSRFQSAKEVRELLKQQVTFGSLIVLNKIDLTSDRLLEKVRKKVRSGKSEQTPIVETSNGLIEEEDLFATRFKWDEMSFHHTEEDEHEHHHHHNHSFQAIKVSNVGKVNRVKFEKWLKKHDEKILRAKGLIQISETPKTYDFQYASKQLQLTPTSRHDELVMIFIGIGLNKEELMNSFREEVVE</sequence>
<dbReference type="RefSeq" id="WP_368504634.1">
    <property type="nucleotide sequence ID" value="NZ_CP162551.1"/>
</dbReference>
<dbReference type="EMBL" id="CP162551">
    <property type="protein sequence ID" value="XDI37273.1"/>
    <property type="molecule type" value="Genomic_DNA"/>
</dbReference>
<dbReference type="GO" id="GO:0005737">
    <property type="term" value="C:cytoplasm"/>
    <property type="evidence" value="ECO:0007669"/>
    <property type="project" value="TreeGrafter"/>
</dbReference>
<dbReference type="InterPro" id="IPR003495">
    <property type="entry name" value="CobW/HypB/UreG_nucleotide-bd"/>
</dbReference>
<evidence type="ECO:0000256" key="5">
    <source>
        <dbReference type="ARBA" id="ARBA00049117"/>
    </source>
</evidence>
<evidence type="ECO:0000256" key="4">
    <source>
        <dbReference type="ARBA" id="ARBA00034320"/>
    </source>
</evidence>
<evidence type="ECO:0000256" key="2">
    <source>
        <dbReference type="ARBA" id="ARBA00022801"/>
    </source>
</evidence>
<evidence type="ECO:0000259" key="6">
    <source>
        <dbReference type="Pfam" id="PF02492"/>
    </source>
</evidence>
<feature type="domain" description="CobW C-terminal" evidence="7">
    <location>
        <begin position="233"/>
        <end position="313"/>
    </location>
</feature>
<keyword evidence="2" id="KW-0378">Hydrolase</keyword>
<dbReference type="Pfam" id="PF02492">
    <property type="entry name" value="cobW"/>
    <property type="match status" value="1"/>
</dbReference>
<dbReference type="AlphaFoldDB" id="A0AB39BU49"/>